<dbReference type="AlphaFoldDB" id="A0A0A9BY88"/>
<proteinExistence type="predicted"/>
<name>A0A0A9BY88_ARUDO</name>
<reference evidence="1" key="2">
    <citation type="journal article" date="2015" name="Data Brief">
        <title>Shoot transcriptome of the giant reed, Arundo donax.</title>
        <authorList>
            <person name="Barrero R.A."/>
            <person name="Guerrero F.D."/>
            <person name="Moolhuijzen P."/>
            <person name="Goolsby J.A."/>
            <person name="Tidwell J."/>
            <person name="Bellgard S.E."/>
            <person name="Bellgard M.I."/>
        </authorList>
    </citation>
    <scope>NUCLEOTIDE SEQUENCE</scope>
    <source>
        <tissue evidence="1">Shoot tissue taken approximately 20 cm above the soil surface</tissue>
    </source>
</reference>
<dbReference type="EMBL" id="GBRH01230727">
    <property type="protein sequence ID" value="JAD67168.1"/>
    <property type="molecule type" value="Transcribed_RNA"/>
</dbReference>
<sequence>MDMGWLLLSGSRRCSDKGFSLMMLSS</sequence>
<protein>
    <submittedName>
        <fullName evidence="1">Uncharacterized protein</fullName>
    </submittedName>
</protein>
<accession>A0A0A9BY88</accession>
<organism evidence="1">
    <name type="scientific">Arundo donax</name>
    <name type="common">Giant reed</name>
    <name type="synonym">Donax arundinaceus</name>
    <dbReference type="NCBI Taxonomy" id="35708"/>
    <lineage>
        <taxon>Eukaryota</taxon>
        <taxon>Viridiplantae</taxon>
        <taxon>Streptophyta</taxon>
        <taxon>Embryophyta</taxon>
        <taxon>Tracheophyta</taxon>
        <taxon>Spermatophyta</taxon>
        <taxon>Magnoliopsida</taxon>
        <taxon>Liliopsida</taxon>
        <taxon>Poales</taxon>
        <taxon>Poaceae</taxon>
        <taxon>PACMAD clade</taxon>
        <taxon>Arundinoideae</taxon>
        <taxon>Arundineae</taxon>
        <taxon>Arundo</taxon>
    </lineage>
</organism>
<reference evidence="1" key="1">
    <citation type="submission" date="2014-09" db="EMBL/GenBank/DDBJ databases">
        <authorList>
            <person name="Magalhaes I.L.F."/>
            <person name="Oliveira U."/>
            <person name="Santos F.R."/>
            <person name="Vidigal T.H.D.A."/>
            <person name="Brescovit A.D."/>
            <person name="Santos A.J."/>
        </authorList>
    </citation>
    <scope>NUCLEOTIDE SEQUENCE</scope>
    <source>
        <tissue evidence="1">Shoot tissue taken approximately 20 cm above the soil surface</tissue>
    </source>
</reference>
<evidence type="ECO:0000313" key="1">
    <source>
        <dbReference type="EMBL" id="JAD67168.1"/>
    </source>
</evidence>